<dbReference type="RefSeq" id="WP_021011637.1">
    <property type="nucleotide sequence ID" value="NZ_ASHR01000037.1"/>
</dbReference>
<dbReference type="GO" id="GO:0008658">
    <property type="term" value="F:penicillin binding"/>
    <property type="evidence" value="ECO:0007669"/>
    <property type="project" value="InterPro"/>
</dbReference>
<evidence type="ECO:0000256" key="1">
    <source>
        <dbReference type="ARBA" id="ARBA00004370"/>
    </source>
</evidence>
<dbReference type="InterPro" id="IPR012338">
    <property type="entry name" value="Beta-lactam/transpept-like"/>
</dbReference>
<dbReference type="OrthoDB" id="9789078at2"/>
<dbReference type="Gene3D" id="3.40.710.10">
    <property type="entry name" value="DD-peptidase/beta-lactamase superfamily"/>
    <property type="match status" value="1"/>
</dbReference>
<dbReference type="SUPFAM" id="SSF56601">
    <property type="entry name" value="beta-lactamase/transpeptidase-like"/>
    <property type="match status" value="1"/>
</dbReference>
<dbReference type="InterPro" id="IPR005311">
    <property type="entry name" value="PBP_dimer"/>
</dbReference>
<dbReference type="AlphaFoldDB" id="U1LLG8"/>
<dbReference type="Gene3D" id="3.30.450.330">
    <property type="match status" value="1"/>
</dbReference>
<evidence type="ECO:0000259" key="4">
    <source>
        <dbReference type="Pfam" id="PF00905"/>
    </source>
</evidence>
<proteinExistence type="inferred from homology"/>
<comment type="similarity">
    <text evidence="2">Belongs to the transpeptidase family.</text>
</comment>
<dbReference type="InterPro" id="IPR036138">
    <property type="entry name" value="PBP_dimer_sf"/>
</dbReference>
<evidence type="ECO:0000259" key="5">
    <source>
        <dbReference type="Pfam" id="PF03717"/>
    </source>
</evidence>
<feature type="domain" description="Penicillin-binding protein dimerisation" evidence="5">
    <location>
        <begin position="59"/>
        <end position="191"/>
    </location>
</feature>
<comment type="subcellular location">
    <subcellularLocation>
        <location evidence="1">Membrane</location>
    </subcellularLocation>
</comment>
<evidence type="ECO:0000256" key="2">
    <source>
        <dbReference type="ARBA" id="ARBA00007171"/>
    </source>
</evidence>
<sequence>MSVAARAKRSSERWRTVLVAILTFALLAVFVVRLADIQLVRAEALNAEADGRRGVTQTIFGTRGPIVDANGTVLAESVDRWDLTISPRYTRDLQPGIDRVDETLTVGDALVQIGAITGQDPVDLQAKILAELERNPDSDYLLLVDGLDVSQFEAVRDLGLPYVYLRLNPQRVYPAGSVAGNLVGFMGADEPLAGIERSEDECLSAEDGARVFDRGADGTPIPGSMTTRPAIDGGSVQLTIDADVQFQMQQLTQQYTSQLRARSGTSIVMRADGTIVAVAESSTVDPNDPTASDSRDRGSRAFTAAYEPGSIFKAFSFAAMLDLGIITPRDELSVPWTYTAPGVRVRDALSHEVKQWTAAGILVNSSNSGMVRLAEPMSTADYYDYLDRFGFGERSAVDFAGEQSVALRNPANLDAQTQLNVLFGQGIAATPIQLASAYQALANGGVHLPARLIAGCTDAEGEVTAPEVGEGERVVSDTTARQTLEVLENVVTDYGYDTFPIEGYRIAAKTGTAQMAYEDGSGYDPNRMMISVAGVFPVDDPQFVVLTMYDSPQTIRTSGGAIPAFHDMVNLLIRHFDIPPSTTQQPEIPLEWTADQP</sequence>
<feature type="domain" description="Penicillin-binding protein transpeptidase" evidence="4">
    <location>
        <begin position="270"/>
        <end position="561"/>
    </location>
</feature>
<dbReference type="PANTHER" id="PTHR30627">
    <property type="entry name" value="PEPTIDOGLYCAN D,D-TRANSPEPTIDASE"/>
    <property type="match status" value="1"/>
</dbReference>
<dbReference type="PANTHER" id="PTHR30627:SF1">
    <property type="entry name" value="PEPTIDOGLYCAN D,D-TRANSPEPTIDASE FTSI"/>
    <property type="match status" value="1"/>
</dbReference>
<dbReference type="InterPro" id="IPR001460">
    <property type="entry name" value="PCN-bd_Tpept"/>
</dbReference>
<comment type="caution">
    <text evidence="6">The sequence shown here is derived from an EMBL/GenBank/DDBJ whole genome shotgun (WGS) entry which is preliminary data.</text>
</comment>
<dbReference type="Proteomes" id="UP000016462">
    <property type="component" value="Unassembled WGS sequence"/>
</dbReference>
<dbReference type="GO" id="GO:0071555">
    <property type="term" value="P:cell wall organization"/>
    <property type="evidence" value="ECO:0007669"/>
    <property type="project" value="TreeGrafter"/>
</dbReference>
<evidence type="ECO:0000313" key="6">
    <source>
        <dbReference type="EMBL" id="ERG63154.1"/>
    </source>
</evidence>
<dbReference type="Gene3D" id="3.90.1310.10">
    <property type="entry name" value="Penicillin-binding protein 2a (Domain 2)"/>
    <property type="match status" value="1"/>
</dbReference>
<protein>
    <recommendedName>
        <fullName evidence="8">Penicillin-binding protein transpeptidase domain-containing protein</fullName>
    </recommendedName>
</protein>
<dbReference type="EMBL" id="ASHR01000037">
    <property type="protein sequence ID" value="ERG63154.1"/>
    <property type="molecule type" value="Genomic_DNA"/>
</dbReference>
<gene>
    <name evidence="6" type="ORF">L332_01625</name>
</gene>
<evidence type="ECO:0008006" key="8">
    <source>
        <dbReference type="Google" id="ProtNLM"/>
    </source>
</evidence>
<reference evidence="6 7" key="1">
    <citation type="journal article" date="2013" name="Genome Announc.">
        <title>First draft genome sequence from a member of the genus agrococcus, isolated from modern microbialites.</title>
        <authorList>
            <person name="White R.A.III."/>
            <person name="Grassa C.J."/>
            <person name="Suttle C.A."/>
        </authorList>
    </citation>
    <scope>NUCLEOTIDE SEQUENCE [LARGE SCALE GENOMIC DNA]</scope>
    <source>
        <strain evidence="6 7">RW1</strain>
    </source>
</reference>
<dbReference type="GO" id="GO:0005886">
    <property type="term" value="C:plasma membrane"/>
    <property type="evidence" value="ECO:0007669"/>
    <property type="project" value="TreeGrafter"/>
</dbReference>
<evidence type="ECO:0000256" key="3">
    <source>
        <dbReference type="ARBA" id="ARBA00023136"/>
    </source>
</evidence>
<dbReference type="InterPro" id="IPR050515">
    <property type="entry name" value="Beta-lactam/transpept"/>
</dbReference>
<dbReference type="Pfam" id="PF00905">
    <property type="entry name" value="Transpeptidase"/>
    <property type="match status" value="1"/>
</dbReference>
<keyword evidence="7" id="KW-1185">Reference proteome</keyword>
<name>U1LLG8_9MICO</name>
<keyword evidence="3" id="KW-0472">Membrane</keyword>
<organism evidence="6 7">
    <name type="scientific">Agrococcus pavilionensis RW1</name>
    <dbReference type="NCBI Taxonomy" id="1330458"/>
    <lineage>
        <taxon>Bacteria</taxon>
        <taxon>Bacillati</taxon>
        <taxon>Actinomycetota</taxon>
        <taxon>Actinomycetes</taxon>
        <taxon>Micrococcales</taxon>
        <taxon>Microbacteriaceae</taxon>
        <taxon>Agrococcus</taxon>
    </lineage>
</organism>
<evidence type="ECO:0000313" key="7">
    <source>
        <dbReference type="Proteomes" id="UP000016462"/>
    </source>
</evidence>
<accession>U1LLG8</accession>
<dbReference type="SUPFAM" id="SSF56519">
    <property type="entry name" value="Penicillin binding protein dimerisation domain"/>
    <property type="match status" value="1"/>
</dbReference>
<dbReference type="Pfam" id="PF03717">
    <property type="entry name" value="PBP_dimer"/>
    <property type="match status" value="1"/>
</dbReference>